<dbReference type="SMART" id="SM00005">
    <property type="entry name" value="DEATH"/>
    <property type="match status" value="1"/>
</dbReference>
<evidence type="ECO:0000256" key="1">
    <source>
        <dbReference type="ARBA" id="ARBA00022703"/>
    </source>
</evidence>
<protein>
    <submittedName>
        <fullName evidence="12">Tumor necrosis factor receptor superfamily member 1A</fullName>
    </submittedName>
</protein>
<name>A0A6P3VQ80_CLUHA</name>
<keyword evidence="5" id="KW-0325">Glycoprotein</keyword>
<dbReference type="CTD" id="7132"/>
<feature type="disulfide bond" evidence="6">
    <location>
        <begin position="157"/>
        <end position="170"/>
    </location>
</feature>
<feature type="domain" description="TNFR-Cys" evidence="10">
    <location>
        <begin position="96"/>
        <end position="136"/>
    </location>
</feature>
<dbReference type="SUPFAM" id="SSF57586">
    <property type="entry name" value="TNF receptor-like"/>
    <property type="match status" value="2"/>
</dbReference>
<dbReference type="AlphaFoldDB" id="A0A6P3VQ80"/>
<dbReference type="InterPro" id="IPR052493">
    <property type="entry name" value="TNFRSF1A"/>
</dbReference>
<feature type="domain" description="TNFR-Cys" evidence="10">
    <location>
        <begin position="137"/>
        <end position="178"/>
    </location>
</feature>
<dbReference type="Gene3D" id="2.10.50.10">
    <property type="entry name" value="Tumor Necrosis Factor Receptor, subunit A, domain 2"/>
    <property type="match status" value="3"/>
</dbReference>
<dbReference type="InterPro" id="IPR011029">
    <property type="entry name" value="DEATH-like_dom_sf"/>
</dbReference>
<dbReference type="Gene3D" id="1.10.533.10">
    <property type="entry name" value="Death Domain, Fas"/>
    <property type="match status" value="1"/>
</dbReference>
<evidence type="ECO:0000256" key="5">
    <source>
        <dbReference type="ARBA" id="ARBA00023180"/>
    </source>
</evidence>
<dbReference type="PANTHER" id="PTHR46861:SF1">
    <property type="entry name" value="TUMOR NECROSIS FACTOR RECEPTOR SUPERFAMILY MEMBER 1A"/>
    <property type="match status" value="1"/>
</dbReference>
<dbReference type="RefSeq" id="XP_012678325.2">
    <property type="nucleotide sequence ID" value="XM_012822871.3"/>
</dbReference>
<reference evidence="12" key="1">
    <citation type="submission" date="2025-08" db="UniProtKB">
        <authorList>
            <consortium name="RefSeq"/>
        </authorList>
    </citation>
    <scope>IDENTIFICATION</scope>
</reference>
<keyword evidence="11" id="KW-1185">Reference proteome</keyword>
<keyword evidence="3" id="KW-0677">Repeat</keyword>
<feature type="transmembrane region" description="Helical" evidence="7">
    <location>
        <begin position="230"/>
        <end position="255"/>
    </location>
</feature>
<dbReference type="GO" id="GO:0045121">
    <property type="term" value="C:membrane raft"/>
    <property type="evidence" value="ECO:0007669"/>
    <property type="project" value="TreeGrafter"/>
</dbReference>
<dbReference type="GO" id="GO:0043235">
    <property type="term" value="C:receptor complex"/>
    <property type="evidence" value="ECO:0007669"/>
    <property type="project" value="TreeGrafter"/>
</dbReference>
<dbReference type="Proteomes" id="UP000515152">
    <property type="component" value="Chromosome 11"/>
</dbReference>
<evidence type="ECO:0000256" key="8">
    <source>
        <dbReference type="SAM" id="SignalP"/>
    </source>
</evidence>
<dbReference type="InterPro" id="IPR001368">
    <property type="entry name" value="TNFR/NGFR_Cys_rich_reg"/>
</dbReference>
<evidence type="ECO:0000256" key="2">
    <source>
        <dbReference type="ARBA" id="ARBA00022729"/>
    </source>
</evidence>
<evidence type="ECO:0000259" key="9">
    <source>
        <dbReference type="PROSITE" id="PS50017"/>
    </source>
</evidence>
<feature type="chain" id="PRO_5027842705" evidence="8">
    <location>
        <begin position="31"/>
        <end position="421"/>
    </location>
</feature>
<keyword evidence="12" id="KW-0675">Receptor</keyword>
<evidence type="ECO:0000313" key="11">
    <source>
        <dbReference type="Proteomes" id="UP000515152"/>
    </source>
</evidence>
<keyword evidence="7" id="KW-1133">Transmembrane helix</keyword>
<evidence type="ECO:0000256" key="7">
    <source>
        <dbReference type="SAM" id="Phobius"/>
    </source>
</evidence>
<evidence type="ECO:0000256" key="3">
    <source>
        <dbReference type="ARBA" id="ARBA00022737"/>
    </source>
</evidence>
<feature type="signal peptide" evidence="8">
    <location>
        <begin position="1"/>
        <end position="30"/>
    </location>
</feature>
<accession>A0A6P3VQ80</accession>
<comment type="caution">
    <text evidence="6">Lacks conserved residue(s) required for the propagation of feature annotation.</text>
</comment>
<dbReference type="SMART" id="SM00208">
    <property type="entry name" value="TNFR"/>
    <property type="match status" value="3"/>
</dbReference>
<dbReference type="GO" id="GO:0043120">
    <property type="term" value="F:tumor necrosis factor binding"/>
    <property type="evidence" value="ECO:0007669"/>
    <property type="project" value="TreeGrafter"/>
</dbReference>
<evidence type="ECO:0000259" key="10">
    <source>
        <dbReference type="PROSITE" id="PS50050"/>
    </source>
</evidence>
<keyword evidence="7" id="KW-0812">Transmembrane</keyword>
<keyword evidence="1" id="KW-0053">Apoptosis</keyword>
<dbReference type="GeneID" id="105896149"/>
<dbReference type="PROSITE" id="PS50050">
    <property type="entry name" value="TNFR_NGFR_2"/>
    <property type="match status" value="2"/>
</dbReference>
<dbReference type="Pfam" id="PF00531">
    <property type="entry name" value="Death"/>
    <property type="match status" value="1"/>
</dbReference>
<feature type="domain" description="Death" evidence="9">
    <location>
        <begin position="325"/>
        <end position="416"/>
    </location>
</feature>
<evidence type="ECO:0000313" key="12">
    <source>
        <dbReference type="RefSeq" id="XP_012678325.2"/>
    </source>
</evidence>
<feature type="repeat" description="TNFR-Cys" evidence="6">
    <location>
        <begin position="137"/>
        <end position="178"/>
    </location>
</feature>
<dbReference type="OrthoDB" id="9408020at2759"/>
<feature type="disulfide bond" evidence="6">
    <location>
        <begin position="115"/>
        <end position="128"/>
    </location>
</feature>
<keyword evidence="2 8" id="KW-0732">Signal</keyword>
<dbReference type="InterPro" id="IPR000488">
    <property type="entry name" value="Death_dom"/>
</dbReference>
<feature type="repeat" description="TNFR-Cys" evidence="6">
    <location>
        <begin position="96"/>
        <end position="136"/>
    </location>
</feature>
<gene>
    <name evidence="12" type="primary">tnfrsf1a</name>
</gene>
<dbReference type="GO" id="GO:0006915">
    <property type="term" value="P:apoptotic process"/>
    <property type="evidence" value="ECO:0007669"/>
    <property type="project" value="UniProtKB-KW"/>
</dbReference>
<proteinExistence type="predicted"/>
<dbReference type="Pfam" id="PF00020">
    <property type="entry name" value="TNFR_c6"/>
    <property type="match status" value="2"/>
</dbReference>
<dbReference type="PROSITE" id="PS00652">
    <property type="entry name" value="TNFR_NGFR_1"/>
    <property type="match status" value="2"/>
</dbReference>
<dbReference type="KEGG" id="char:105896149"/>
<dbReference type="PROSITE" id="PS50017">
    <property type="entry name" value="DEATH_DOMAIN"/>
    <property type="match status" value="1"/>
</dbReference>
<feature type="disulfide bond" evidence="6">
    <location>
        <begin position="118"/>
        <end position="136"/>
    </location>
</feature>
<dbReference type="PANTHER" id="PTHR46861">
    <property type="entry name" value="TUMOR NECROSIS FACTOR RECEPTOR SUPERFAMILY MEMBER 1A"/>
    <property type="match status" value="1"/>
</dbReference>
<keyword evidence="4 6" id="KW-1015">Disulfide bond</keyword>
<organism evidence="11 12">
    <name type="scientific">Clupea harengus</name>
    <name type="common">Atlantic herring</name>
    <dbReference type="NCBI Taxonomy" id="7950"/>
    <lineage>
        <taxon>Eukaryota</taxon>
        <taxon>Metazoa</taxon>
        <taxon>Chordata</taxon>
        <taxon>Craniata</taxon>
        <taxon>Vertebrata</taxon>
        <taxon>Euteleostomi</taxon>
        <taxon>Actinopterygii</taxon>
        <taxon>Neopterygii</taxon>
        <taxon>Teleostei</taxon>
        <taxon>Clupei</taxon>
        <taxon>Clupeiformes</taxon>
        <taxon>Clupeoidei</taxon>
        <taxon>Clupeidae</taxon>
        <taxon>Clupea</taxon>
    </lineage>
</organism>
<keyword evidence="7" id="KW-0472">Membrane</keyword>
<dbReference type="GO" id="GO:0006954">
    <property type="term" value="P:inflammatory response"/>
    <property type="evidence" value="ECO:0007669"/>
    <property type="project" value="TreeGrafter"/>
</dbReference>
<feature type="disulfide bond" evidence="6">
    <location>
        <begin position="160"/>
        <end position="178"/>
    </location>
</feature>
<evidence type="ECO:0000256" key="6">
    <source>
        <dbReference type="PROSITE-ProRule" id="PRU00206"/>
    </source>
</evidence>
<dbReference type="SUPFAM" id="SSF47986">
    <property type="entry name" value="DEATH domain"/>
    <property type="match status" value="1"/>
</dbReference>
<evidence type="ECO:0000256" key="4">
    <source>
        <dbReference type="ARBA" id="ARBA00023157"/>
    </source>
</evidence>
<feature type="disulfide bond" evidence="6">
    <location>
        <begin position="97"/>
        <end position="112"/>
    </location>
</feature>
<sequence length="421" mass="46779">MDRGRQMSTRGTNFGPCPLIFVLLVLQSHALMRLEAAAGPWLSSTSDTTPTNTSHEVTCDEDKYPHSGKQFCCNKCIPGFKLLQECQEHKQTKCTKCENGTFQQSANYYPNCNKCNKCKENEEEVIKCDSKTDRVCKCKTRYYKHKLNELDHECRLCKKCGSGEREKSPCKPENNTVCECKYNHYQVNSTTCKLCKECGTGCSHLCSTGPTTTVVGPKTKHPDDLVSLPLVLVVVVTAVVTAVSVILFLVTSMVIKRKLKLAKNSPAGSESPDPCELDTSSESLIFSTAESNINSDNESVPIPTEVHSEMQNALPDCVPREIKINKFIYSVLEVVPVARVTELVRRLGVKEQDIERARRDNVISIYEAQYQMLKLWSDSGIRGGASTLPRALLQELLDTLREMGLGGCGESLEIEYGLVQA</sequence>
<dbReference type="GO" id="GO:0005031">
    <property type="term" value="F:tumor necrosis factor receptor activity"/>
    <property type="evidence" value="ECO:0007669"/>
    <property type="project" value="TreeGrafter"/>
</dbReference>